<protein>
    <submittedName>
        <fullName evidence="4">Quinone oxidoreductase</fullName>
    </submittedName>
</protein>
<dbReference type="SUPFAM" id="SSF50129">
    <property type="entry name" value="GroES-like"/>
    <property type="match status" value="1"/>
</dbReference>
<dbReference type="PANTHER" id="PTHR48106:SF13">
    <property type="entry name" value="QUINONE OXIDOREDUCTASE-RELATED"/>
    <property type="match status" value="1"/>
</dbReference>
<comment type="caution">
    <text evidence="4">The sequence shown here is derived from an EMBL/GenBank/DDBJ whole genome shotgun (WGS) entry which is preliminary data.</text>
</comment>
<dbReference type="EMBL" id="JACOGF010000015">
    <property type="protein sequence ID" value="MBC3920319.1"/>
    <property type="molecule type" value="Genomic_DNA"/>
</dbReference>
<dbReference type="Gene3D" id="3.90.180.10">
    <property type="entry name" value="Medium-chain alcohol dehydrogenases, catalytic domain"/>
    <property type="match status" value="1"/>
</dbReference>
<evidence type="ECO:0000313" key="5">
    <source>
        <dbReference type="Proteomes" id="UP000650424"/>
    </source>
</evidence>
<feature type="domain" description="Enoyl reductase (ER)" evidence="3">
    <location>
        <begin position="10"/>
        <end position="317"/>
    </location>
</feature>
<name>A0ABR6ZX13_9BURK</name>
<evidence type="ECO:0000256" key="1">
    <source>
        <dbReference type="ARBA" id="ARBA00022857"/>
    </source>
</evidence>
<dbReference type="InterPro" id="IPR020843">
    <property type="entry name" value="ER"/>
</dbReference>
<dbReference type="InterPro" id="IPR011032">
    <property type="entry name" value="GroES-like_sf"/>
</dbReference>
<proteinExistence type="predicted"/>
<dbReference type="InterPro" id="IPR013149">
    <property type="entry name" value="ADH-like_C"/>
</dbReference>
<evidence type="ECO:0000313" key="4">
    <source>
        <dbReference type="EMBL" id="MBC3920319.1"/>
    </source>
</evidence>
<dbReference type="CDD" id="cd05286">
    <property type="entry name" value="QOR2"/>
    <property type="match status" value="1"/>
</dbReference>
<dbReference type="SUPFAM" id="SSF51735">
    <property type="entry name" value="NAD(P)-binding Rossmann-fold domains"/>
    <property type="match status" value="1"/>
</dbReference>
<dbReference type="RefSeq" id="WP_186949756.1">
    <property type="nucleotide sequence ID" value="NZ_JACOGF010000015.1"/>
</dbReference>
<reference evidence="4 5" key="1">
    <citation type="submission" date="2020-08" db="EMBL/GenBank/DDBJ databases">
        <title>Novel species isolated from subtropical streams in China.</title>
        <authorList>
            <person name="Lu H."/>
        </authorList>
    </citation>
    <scope>NUCLEOTIDE SEQUENCE [LARGE SCALE GENOMIC DNA]</scope>
    <source>
        <strain evidence="4 5">CY18W</strain>
    </source>
</reference>
<dbReference type="Pfam" id="PF08240">
    <property type="entry name" value="ADH_N"/>
    <property type="match status" value="1"/>
</dbReference>
<dbReference type="PROSITE" id="PS01162">
    <property type="entry name" value="QOR_ZETA_CRYSTAL"/>
    <property type="match status" value="1"/>
</dbReference>
<keyword evidence="1" id="KW-0521">NADP</keyword>
<dbReference type="SMART" id="SM00829">
    <property type="entry name" value="PKS_ER"/>
    <property type="match status" value="1"/>
</dbReference>
<dbReference type="InterPro" id="IPR036291">
    <property type="entry name" value="NAD(P)-bd_dom_sf"/>
</dbReference>
<keyword evidence="5" id="KW-1185">Reference proteome</keyword>
<dbReference type="Gene3D" id="3.40.50.720">
    <property type="entry name" value="NAD(P)-binding Rossmann-like Domain"/>
    <property type="match status" value="1"/>
</dbReference>
<gene>
    <name evidence="4" type="ORF">H8L32_22840</name>
</gene>
<dbReference type="InterPro" id="IPR047618">
    <property type="entry name" value="QOR-like"/>
</dbReference>
<dbReference type="InterPro" id="IPR002364">
    <property type="entry name" value="Quin_OxRdtase/zeta-crystal_CS"/>
</dbReference>
<dbReference type="Proteomes" id="UP000650424">
    <property type="component" value="Unassembled WGS sequence"/>
</dbReference>
<evidence type="ECO:0000256" key="2">
    <source>
        <dbReference type="ARBA" id="ARBA00023002"/>
    </source>
</evidence>
<dbReference type="PANTHER" id="PTHR48106">
    <property type="entry name" value="QUINONE OXIDOREDUCTASE PIG3-RELATED"/>
    <property type="match status" value="1"/>
</dbReference>
<dbReference type="InterPro" id="IPR013154">
    <property type="entry name" value="ADH-like_N"/>
</dbReference>
<evidence type="ECO:0000259" key="3">
    <source>
        <dbReference type="SMART" id="SM00829"/>
    </source>
</evidence>
<dbReference type="Pfam" id="PF00107">
    <property type="entry name" value="ADH_zinc_N"/>
    <property type="match status" value="1"/>
</dbReference>
<sequence length="323" mass="34123">MKAIQILSQGGPEVLQLTDLPMPSQKAGEVLVRVAIAGVNYADVYQRNGQNPAVLPAIPGTEGAGVVVEGNADLPAGTRVAWLSQPGSYAEYLSIPAWKLVRLPDDISNEQATAVIMQGVTVQYLAETSYQIKAGDTALVHAGAGGVGLLLIQLLKHKGATVLTTVSTAAKEELARQAGADHVIRYTETDFVAAVKELTQQQGVHVVYDSVGLTTYQGSMAVLRPLGSLVLFGQSSGNVPPIDPMTLCRSGSLFFTRPTLAHHVADAASLTARSQRVLGWLREGILRPRIGGTYPLAHAAQAQADLESRKTTGKLLLTVETTS</sequence>
<accession>A0ABR6ZX13</accession>
<keyword evidence="2" id="KW-0560">Oxidoreductase</keyword>
<organism evidence="4 5">
    <name type="scientific">Undibacterium hunanense</name>
    <dbReference type="NCBI Taxonomy" id="2762292"/>
    <lineage>
        <taxon>Bacteria</taxon>
        <taxon>Pseudomonadati</taxon>
        <taxon>Pseudomonadota</taxon>
        <taxon>Betaproteobacteria</taxon>
        <taxon>Burkholderiales</taxon>
        <taxon>Oxalobacteraceae</taxon>
        <taxon>Undibacterium</taxon>
    </lineage>
</organism>